<keyword evidence="5" id="KW-1000">Mitochondrion outer membrane</keyword>
<keyword evidence="4" id="KW-0547">Nucleotide-binding</keyword>
<evidence type="ECO:0000256" key="6">
    <source>
        <dbReference type="ARBA" id="ARBA00022989"/>
    </source>
</evidence>
<evidence type="ECO:0000256" key="1">
    <source>
        <dbReference type="ARBA" id="ARBA00004572"/>
    </source>
</evidence>
<evidence type="ECO:0000256" key="8">
    <source>
        <dbReference type="ARBA" id="ARBA00023136"/>
    </source>
</evidence>
<dbReference type="FunFam" id="1.10.1410.40:FF:000003">
    <property type="entry name" value="Mitochondrial dynamics protein MID51"/>
    <property type="match status" value="1"/>
</dbReference>
<dbReference type="Pfam" id="PF20266">
    <property type="entry name" value="Mab-21_C"/>
    <property type="match status" value="1"/>
</dbReference>
<gene>
    <name evidence="13" type="primary">mief2</name>
</gene>
<reference evidence="13" key="2">
    <citation type="submission" date="2025-09" db="UniProtKB">
        <authorList>
            <consortium name="Ensembl"/>
        </authorList>
    </citation>
    <scope>IDENTIFICATION</scope>
</reference>
<protein>
    <recommendedName>
        <fullName evidence="9">Mitochondrial elongation factor 1</fullName>
    </recommendedName>
    <alternativeName>
        <fullName evidence="10">Smith-Magenis syndrome chromosomal region candidate gene 7 protein-like</fullName>
    </alternativeName>
</protein>
<keyword evidence="8" id="KW-0472">Membrane</keyword>
<evidence type="ECO:0000259" key="12">
    <source>
        <dbReference type="Pfam" id="PF21297"/>
    </source>
</evidence>
<dbReference type="Gene3D" id="3.30.460.90">
    <property type="match status" value="1"/>
</dbReference>
<evidence type="ECO:0000256" key="9">
    <source>
        <dbReference type="ARBA" id="ARBA00041786"/>
    </source>
</evidence>
<dbReference type="Ensembl" id="ENSOKIT00005073182.1">
    <property type="protein sequence ID" value="ENSOKIP00005068794.1"/>
    <property type="gene ID" value="ENSOKIG00005029552.1"/>
</dbReference>
<feature type="domain" description="Mitochondrial dynamics protein MID51-like C-terminal" evidence="12">
    <location>
        <begin position="347"/>
        <end position="535"/>
    </location>
</feature>
<proteinExistence type="predicted"/>
<feature type="domain" description="Mab-21-like HhH/H2TH-like" evidence="11">
    <location>
        <begin position="553"/>
        <end position="637"/>
    </location>
</feature>
<organism evidence="13 14">
    <name type="scientific">Oncorhynchus kisutch</name>
    <name type="common">Coho salmon</name>
    <name type="synonym">Salmo kisutch</name>
    <dbReference type="NCBI Taxonomy" id="8019"/>
    <lineage>
        <taxon>Eukaryota</taxon>
        <taxon>Metazoa</taxon>
        <taxon>Chordata</taxon>
        <taxon>Craniata</taxon>
        <taxon>Vertebrata</taxon>
        <taxon>Euteleostomi</taxon>
        <taxon>Actinopterygii</taxon>
        <taxon>Neopterygii</taxon>
        <taxon>Teleostei</taxon>
        <taxon>Protacanthopterygii</taxon>
        <taxon>Salmoniformes</taxon>
        <taxon>Salmonidae</taxon>
        <taxon>Salmoninae</taxon>
        <taxon>Oncorhynchus</taxon>
    </lineage>
</organism>
<dbReference type="InterPro" id="IPR024810">
    <property type="entry name" value="MAB21L/cGLR"/>
</dbReference>
<keyword evidence="2" id="KW-0597">Phosphoprotein</keyword>
<dbReference type="PANTHER" id="PTHR16451:SF13">
    <property type="entry name" value="MITOCHONDRIAL DYNAMICS PROTEIN MID49"/>
    <property type="match status" value="1"/>
</dbReference>
<sequence>LPHYTTNDPERYRTLIITPHHSAILFPISSSFHSLLSFSPHPLSPLSFSPHSLSPLSSFSPHPILSLLSLISHPTLSLLSLISHPILSLLSLSYPTLSLLSFSPHPLSPLSLSHPTLSLLSLFLTPPSLSSLFFLTPPSLSSLTPPSLSSLFFLTPPSLFFLTPPSLSSLFFLTPPSVSSLFFLTPSSPLFFLTPSSVSSLFFLTPPSLLSFSPHPLSPLSLTPPSLSSLLSHPTLSLLSLFLTPPSLSSLSFSPHPLSFSPHPLSPLPLSHPTLSLLSSFSPHPLSPLFLADLCQPQQQKSSLNEKPVNAAEPQRPKSLQLSLTLQDRLQQYYSTRAALVPEVVHRAESLALDICIEVQGFLHSTNPDMPLGEMSLGGSLLDDLQVVRADHACLLVPLQLEPSLWRLIPGEETLLTHPLHWMVRRVNLEYFPRGRSYWDRFLVGGYLSCRALVSMLSKAVMETMNWPSLSSTLDCLVRPVLGGDELKLEIRPERGDTLFISVVPVLREADVVLTAQVELTQPWDSAWHLSLYPWETQRLTQLDSADQGVRRALLKTLKAVCRHCPALRPLTAAPLANLILHLSDTDVDWSEGCLSGRFQQCVWELIGYLEQGVLPSYFKPSVNMLNGVTEEEVDEMGFMLYCAVSEPDILLI</sequence>
<dbReference type="GO" id="GO:0000166">
    <property type="term" value="F:nucleotide binding"/>
    <property type="evidence" value="ECO:0007669"/>
    <property type="project" value="UniProtKB-KW"/>
</dbReference>
<keyword evidence="6" id="KW-1133">Transmembrane helix</keyword>
<name>A0A8C7ICI0_ONCKI</name>
<dbReference type="InterPro" id="IPR049097">
    <property type="entry name" value="MID51-like_C"/>
</dbReference>
<evidence type="ECO:0000313" key="13">
    <source>
        <dbReference type="Ensembl" id="ENSOKIP00005068794.1"/>
    </source>
</evidence>
<reference evidence="13" key="1">
    <citation type="submission" date="2025-08" db="UniProtKB">
        <authorList>
            <consortium name="Ensembl"/>
        </authorList>
    </citation>
    <scope>IDENTIFICATION</scope>
</reference>
<dbReference type="AlphaFoldDB" id="A0A8C7ICI0"/>
<evidence type="ECO:0000256" key="7">
    <source>
        <dbReference type="ARBA" id="ARBA00023128"/>
    </source>
</evidence>
<dbReference type="Proteomes" id="UP000694557">
    <property type="component" value="Unassembled WGS sequence"/>
</dbReference>
<evidence type="ECO:0000256" key="2">
    <source>
        <dbReference type="ARBA" id="ARBA00022553"/>
    </source>
</evidence>
<evidence type="ECO:0000256" key="10">
    <source>
        <dbReference type="ARBA" id="ARBA00043160"/>
    </source>
</evidence>
<dbReference type="Pfam" id="PF21297">
    <property type="entry name" value="MID51-like_C"/>
    <property type="match status" value="1"/>
</dbReference>
<keyword evidence="14" id="KW-1185">Reference proteome</keyword>
<dbReference type="PANTHER" id="PTHR16451">
    <property type="entry name" value="MITOCHONDRIAL DYNAMICS PROTEINS 49/51 FAMILY MEMBER"/>
    <property type="match status" value="1"/>
</dbReference>
<dbReference type="InterPro" id="IPR045909">
    <property type="entry name" value="MID49/MID51"/>
</dbReference>
<keyword evidence="3" id="KW-0812">Transmembrane</keyword>
<evidence type="ECO:0000256" key="5">
    <source>
        <dbReference type="ARBA" id="ARBA00022787"/>
    </source>
</evidence>
<dbReference type="GO" id="GO:0005741">
    <property type="term" value="C:mitochondrial outer membrane"/>
    <property type="evidence" value="ECO:0007669"/>
    <property type="project" value="UniProtKB-SubCell"/>
</dbReference>
<dbReference type="Gene3D" id="1.10.1410.40">
    <property type="match status" value="1"/>
</dbReference>
<dbReference type="GO" id="GO:0090141">
    <property type="term" value="P:positive regulation of mitochondrial fission"/>
    <property type="evidence" value="ECO:0007669"/>
    <property type="project" value="TreeGrafter"/>
</dbReference>
<evidence type="ECO:0000313" key="14">
    <source>
        <dbReference type="Proteomes" id="UP000694557"/>
    </source>
</evidence>
<dbReference type="InterPro" id="IPR046906">
    <property type="entry name" value="Mab-21_HhH/H2TH-like"/>
</dbReference>
<keyword evidence="7" id="KW-0496">Mitochondrion</keyword>
<comment type="subcellular location">
    <subcellularLocation>
        <location evidence="1">Mitochondrion outer membrane</location>
        <topology evidence="1">Single-pass membrane protein</topology>
    </subcellularLocation>
</comment>
<accession>A0A8C7ICI0</accession>
<evidence type="ECO:0000259" key="11">
    <source>
        <dbReference type="Pfam" id="PF20266"/>
    </source>
</evidence>
<dbReference type="FunFam" id="3.30.460.90:FF:000002">
    <property type="entry name" value="Mitochondrial dynamics protein MID51"/>
    <property type="match status" value="1"/>
</dbReference>
<dbReference type="GeneTree" id="ENSGT00390000013127"/>
<evidence type="ECO:0000256" key="3">
    <source>
        <dbReference type="ARBA" id="ARBA00022692"/>
    </source>
</evidence>
<dbReference type="SMART" id="SM01265">
    <property type="entry name" value="Mab-21"/>
    <property type="match status" value="1"/>
</dbReference>
<evidence type="ECO:0000256" key="4">
    <source>
        <dbReference type="ARBA" id="ARBA00022741"/>
    </source>
</evidence>
<dbReference type="GO" id="GO:0007005">
    <property type="term" value="P:mitochondrion organization"/>
    <property type="evidence" value="ECO:0007669"/>
    <property type="project" value="InterPro"/>
</dbReference>